<comment type="similarity">
    <text evidence="2">Belongs to the TTC4 family.</text>
</comment>
<dbReference type="AlphaFoldDB" id="A0A834RFS5"/>
<dbReference type="SMART" id="SM00028">
    <property type="entry name" value="TPR"/>
    <property type="match status" value="2"/>
</dbReference>
<dbReference type="Gene3D" id="3.40.950.10">
    <property type="entry name" value="Fe-only Hydrogenase (Larger Subunit), Chain L, domain 3"/>
    <property type="match status" value="1"/>
</dbReference>
<dbReference type="InterPro" id="IPR019734">
    <property type="entry name" value="TPR_rpt"/>
</dbReference>
<organism evidence="6">
    <name type="scientific">Sarcoptes scabiei</name>
    <name type="common">Itch mite</name>
    <name type="synonym">Acarus scabiei</name>
    <dbReference type="NCBI Taxonomy" id="52283"/>
    <lineage>
        <taxon>Eukaryota</taxon>
        <taxon>Metazoa</taxon>
        <taxon>Ecdysozoa</taxon>
        <taxon>Arthropoda</taxon>
        <taxon>Chelicerata</taxon>
        <taxon>Arachnida</taxon>
        <taxon>Acari</taxon>
        <taxon>Acariformes</taxon>
        <taxon>Sarcoptiformes</taxon>
        <taxon>Astigmata</taxon>
        <taxon>Psoroptidia</taxon>
        <taxon>Sarcoptoidea</taxon>
        <taxon>Sarcoptidae</taxon>
        <taxon>Sarcoptinae</taxon>
        <taxon>Sarcoptes</taxon>
    </lineage>
</organism>
<evidence type="ECO:0000313" key="8">
    <source>
        <dbReference type="Proteomes" id="UP000070412"/>
    </source>
</evidence>
<evidence type="ECO:0000313" key="7">
    <source>
        <dbReference type="EnsemblMetazoa" id="KAF7495932.1"/>
    </source>
</evidence>
<feature type="domain" description="Cns1/TTC4 wheel" evidence="5">
    <location>
        <begin position="263"/>
        <end position="321"/>
    </location>
</feature>
<feature type="domain" description="Iron hydrogenase large subunit C-terminal" evidence="4">
    <location>
        <begin position="442"/>
        <end position="742"/>
    </location>
</feature>
<evidence type="ECO:0000256" key="1">
    <source>
        <dbReference type="ARBA" id="ARBA00006596"/>
    </source>
</evidence>
<reference evidence="7" key="3">
    <citation type="submission" date="2022-06" db="UniProtKB">
        <authorList>
            <consortium name="EnsemblMetazoa"/>
        </authorList>
    </citation>
    <scope>IDENTIFICATION</scope>
</reference>
<dbReference type="Pfam" id="PF18972">
    <property type="entry name" value="Wheel"/>
    <property type="match status" value="1"/>
</dbReference>
<dbReference type="InterPro" id="IPR009016">
    <property type="entry name" value="Fe_hydrogenase"/>
</dbReference>
<dbReference type="GO" id="GO:0051879">
    <property type="term" value="F:Hsp90 protein binding"/>
    <property type="evidence" value="ECO:0007669"/>
    <property type="project" value="InterPro"/>
</dbReference>
<dbReference type="EnsemblMetazoa" id="SSS_2774s_mrna">
    <property type="protein sequence ID" value="KAF7495932.1"/>
    <property type="gene ID" value="SSS_2774"/>
</dbReference>
<accession>A0A834RFS5</accession>
<protein>
    <submittedName>
        <fullName evidence="6">Putative cytosolic Fe-S cluster assembly factor</fullName>
    </submittedName>
</protein>
<dbReference type="PANTHER" id="PTHR11615">
    <property type="entry name" value="NITRATE, FORMATE, IRON DEHYDROGENASE"/>
    <property type="match status" value="1"/>
</dbReference>
<sequence length="821" mass="95199">MSQDQNEEFQYDQSRVDRSGCWTEENWEQEIEKHPLFTSKSPDPDQPQSELIEAISQLKYSPEFNSVEELMNSYREDGNQNFKNKRYRWAVDAYTEGIRLALEHSKSNSLDENCQKNLSILYNNRASAHFHLQNYRSSMNDALKASELDHYNLKSIHRYCQCCFQLEKYDLCIEFGQKHIKNFDPNDKIVTSIFNLIEKSQKNLKIQTRNKRRDENHMITIKSRQDSIIAAVRERKIRFQGSLFETTYTNTWTHFVHFDPENKDELVWPVVFIYPGPNVVDFIENFSETTSFLDQIKIMFNDHNRPAWDEKQDYNFDTITCSYLPVTFESNQPVDFDTNNVMERLRNFDINLRLIDALQFEDYLIEDALPRFFITIDSKPIIRLDKKNEWKERKQRKDLAPETKSISITLGDCLACSGCITSAEEVLILDQSYQKGLNDLVIVFSLSLQTLASFAAKFNCSLQSVAEHLAYFLHDLGVDYVFDLSLARHICLVEYGKELNDGHLAKPLISSTCPGFVCYAEKSQGDLLLPYLSNLKSPQQIMGLLVKRKLHLADPSAISVPIEKIYHVSLMPCFDKKLEASRVQNRISNAIAEVDCVLTPIEIEKILDAREITDLTRVPKRKLDTFSKDFNEDSAIYSHIGSGSGGYADNLIRLMLLKQKYSFLSDTNSLDWKANRNADFLELFIYQKEHNNVNESIKPILSFAILNGFRNIQNLVNRLKRKNCHYDFIEVSACPKGCLNGGAQFKDNLTTSIKQSDGLMTQELVETFYHQLPKTDFSISHNDHRTKELYDHLGIDENFIATFRTNFKAVTNNFNLLNSEW</sequence>
<dbReference type="InterPro" id="IPR011990">
    <property type="entry name" value="TPR-like_helical_dom_sf"/>
</dbReference>
<comment type="function">
    <text evidence="3">Component of the cytosolic iron-sulfur (Fe/S) protein assembly machinery. Required for maturation of extramitochondrial Fe/S proteins.</text>
</comment>
<dbReference type="Proteomes" id="UP000070412">
    <property type="component" value="Unassembled WGS sequence"/>
</dbReference>
<dbReference type="OrthoDB" id="10253113at2759"/>
<dbReference type="InterPro" id="IPR004108">
    <property type="entry name" value="Fe_hydrogenase_lsu_C"/>
</dbReference>
<dbReference type="InterPro" id="IPR044059">
    <property type="entry name" value="Csn1/TTC4_wheel"/>
</dbReference>
<name>A0A834RFS5_SARSC</name>
<dbReference type="Gene3D" id="1.25.40.10">
    <property type="entry name" value="Tetratricopeptide repeat domain"/>
    <property type="match status" value="1"/>
</dbReference>
<dbReference type="InterPro" id="IPR050340">
    <property type="entry name" value="Cytosolic_Fe-S_CAF"/>
</dbReference>
<comment type="similarity">
    <text evidence="1">Belongs to the NARF family.</text>
</comment>
<dbReference type="Pfam" id="PF02906">
    <property type="entry name" value="Fe_hyd_lg_C"/>
    <property type="match status" value="1"/>
</dbReference>
<evidence type="ECO:0000259" key="5">
    <source>
        <dbReference type="Pfam" id="PF18972"/>
    </source>
</evidence>
<reference evidence="8" key="1">
    <citation type="journal article" date="2020" name="PLoS Negl. Trop. Dis.">
        <title>High-quality nuclear genome for Sarcoptes scabiei-A critical resource for a neglected parasite.</title>
        <authorList>
            <person name="Korhonen P.K."/>
            <person name="Gasser R.B."/>
            <person name="Ma G."/>
            <person name="Wang T."/>
            <person name="Stroehlein A.J."/>
            <person name="Young N.D."/>
            <person name="Ang C.S."/>
            <person name="Fernando D.D."/>
            <person name="Lu H.C."/>
            <person name="Taylor S."/>
            <person name="Reynolds S.L."/>
            <person name="Mofiz E."/>
            <person name="Najaraj S.H."/>
            <person name="Gowda H."/>
            <person name="Madugundu A."/>
            <person name="Renuse S."/>
            <person name="Holt D."/>
            <person name="Pandey A."/>
            <person name="Papenfuss A.T."/>
            <person name="Fischer K."/>
        </authorList>
    </citation>
    <scope>NUCLEOTIDE SEQUENCE [LARGE SCALE GENOMIC DNA]</scope>
</reference>
<evidence type="ECO:0000256" key="2">
    <source>
        <dbReference type="ARBA" id="ARBA00023602"/>
    </source>
</evidence>
<gene>
    <name evidence="6" type="ORF">SSS_2774</name>
</gene>
<evidence type="ECO:0000259" key="4">
    <source>
        <dbReference type="Pfam" id="PF02906"/>
    </source>
</evidence>
<dbReference type="Gene3D" id="3.40.50.1780">
    <property type="match status" value="1"/>
</dbReference>
<proteinExistence type="inferred from homology"/>
<dbReference type="SUPFAM" id="SSF53920">
    <property type="entry name" value="Fe-only hydrogenase"/>
    <property type="match status" value="1"/>
</dbReference>
<dbReference type="SUPFAM" id="SSF48452">
    <property type="entry name" value="TPR-like"/>
    <property type="match status" value="1"/>
</dbReference>
<dbReference type="EMBL" id="WVUK01000043">
    <property type="protein sequence ID" value="KAF7495932.1"/>
    <property type="molecule type" value="Genomic_DNA"/>
</dbReference>
<evidence type="ECO:0000313" key="6">
    <source>
        <dbReference type="EMBL" id="KAF7495932.1"/>
    </source>
</evidence>
<evidence type="ECO:0000256" key="3">
    <source>
        <dbReference type="ARBA" id="ARBA00025700"/>
    </source>
</evidence>
<keyword evidence="8" id="KW-1185">Reference proteome</keyword>
<reference evidence="6" key="2">
    <citation type="submission" date="2020-01" db="EMBL/GenBank/DDBJ databases">
        <authorList>
            <person name="Korhonen P.K.K."/>
            <person name="Guangxu M.G."/>
            <person name="Wang T.W."/>
            <person name="Stroehlein A.J.S."/>
            <person name="Young N.D."/>
            <person name="Ang C.-S.A."/>
            <person name="Fernando D.W.F."/>
            <person name="Lu H.L."/>
            <person name="Taylor S.T."/>
            <person name="Ehtesham M.E.M."/>
            <person name="Najaraj S.H.N."/>
            <person name="Harsha G.H.G."/>
            <person name="Madugundu A.M."/>
            <person name="Renuse S.R."/>
            <person name="Holt D.H."/>
            <person name="Pandey A.P."/>
            <person name="Papenfuss A.P."/>
            <person name="Gasser R.B.G."/>
            <person name="Fischer K.F."/>
        </authorList>
    </citation>
    <scope>NUCLEOTIDE SEQUENCE</scope>
    <source>
        <strain evidence="6">SSS_KF_BRIS2020</strain>
    </source>
</reference>